<feature type="region of interest" description="Disordered" evidence="11">
    <location>
        <begin position="494"/>
        <end position="515"/>
    </location>
</feature>
<evidence type="ECO:0000256" key="10">
    <source>
        <dbReference type="ARBA" id="ARBA00023242"/>
    </source>
</evidence>
<keyword evidence="6" id="KW-0238">DNA-binding</keyword>
<feature type="region of interest" description="Disordered" evidence="11">
    <location>
        <begin position="169"/>
        <end position="195"/>
    </location>
</feature>
<dbReference type="GO" id="GO:0016020">
    <property type="term" value="C:membrane"/>
    <property type="evidence" value="ECO:0007669"/>
    <property type="project" value="UniProtKB-SubCell"/>
</dbReference>
<comment type="subcellular location">
    <subcellularLocation>
        <location evidence="2">Membrane</location>
        <topology evidence="2">Single-pass membrane protein</topology>
    </subcellularLocation>
    <subcellularLocation>
        <location evidence="1">Nucleus</location>
    </subcellularLocation>
</comment>
<dbReference type="EMBL" id="JACGCM010001301">
    <property type="protein sequence ID" value="KAF6156740.1"/>
    <property type="molecule type" value="Genomic_DNA"/>
</dbReference>
<evidence type="ECO:0000313" key="15">
    <source>
        <dbReference type="Proteomes" id="UP000541444"/>
    </source>
</evidence>
<comment type="caution">
    <text evidence="14">The sequence shown here is derived from an EMBL/GenBank/DDBJ whole genome shotgun (WGS) entry which is preliminary data.</text>
</comment>
<dbReference type="SUPFAM" id="SSF101941">
    <property type="entry name" value="NAC domain"/>
    <property type="match status" value="1"/>
</dbReference>
<evidence type="ECO:0000256" key="12">
    <source>
        <dbReference type="SAM" id="Phobius"/>
    </source>
</evidence>
<dbReference type="Gene3D" id="2.170.150.80">
    <property type="entry name" value="NAC domain"/>
    <property type="match status" value="1"/>
</dbReference>
<keyword evidence="3 12" id="KW-0812">Transmembrane</keyword>
<dbReference type="PANTHER" id="PTHR31744">
    <property type="entry name" value="PROTEIN CUP-SHAPED COTYLEDON 2-RELATED"/>
    <property type="match status" value="1"/>
</dbReference>
<evidence type="ECO:0000256" key="6">
    <source>
        <dbReference type="ARBA" id="ARBA00023125"/>
    </source>
</evidence>
<evidence type="ECO:0000256" key="7">
    <source>
        <dbReference type="ARBA" id="ARBA00023136"/>
    </source>
</evidence>
<dbReference type="GO" id="GO:0005634">
    <property type="term" value="C:nucleus"/>
    <property type="evidence" value="ECO:0007669"/>
    <property type="project" value="UniProtKB-SubCell"/>
</dbReference>
<keyword evidence="4 12" id="KW-1133">Transmembrane helix</keyword>
<dbReference type="Proteomes" id="UP000541444">
    <property type="component" value="Unassembled WGS sequence"/>
</dbReference>
<evidence type="ECO:0000256" key="4">
    <source>
        <dbReference type="ARBA" id="ARBA00022989"/>
    </source>
</evidence>
<keyword evidence="10" id="KW-0539">Nucleus</keyword>
<keyword evidence="8" id="KW-0010">Activator</keyword>
<name>A0A7J7MPM2_9MAGN</name>
<dbReference type="Pfam" id="PF02365">
    <property type="entry name" value="NAM"/>
    <property type="match status" value="1"/>
</dbReference>
<keyword evidence="5" id="KW-0805">Transcription regulation</keyword>
<gene>
    <name evidence="14" type="ORF">GIB67_033209</name>
</gene>
<evidence type="ECO:0000256" key="5">
    <source>
        <dbReference type="ARBA" id="ARBA00023015"/>
    </source>
</evidence>
<accession>A0A7J7MPM2</accession>
<dbReference type="InterPro" id="IPR036093">
    <property type="entry name" value="NAC_dom_sf"/>
</dbReference>
<evidence type="ECO:0000259" key="13">
    <source>
        <dbReference type="PROSITE" id="PS51005"/>
    </source>
</evidence>
<dbReference type="InterPro" id="IPR003441">
    <property type="entry name" value="NAC-dom"/>
</dbReference>
<protein>
    <recommendedName>
        <fullName evidence="13">NAC domain-containing protein</fullName>
    </recommendedName>
</protein>
<dbReference type="FunFam" id="2.170.150.80:FF:000002">
    <property type="entry name" value="Nac domain-containing protein 86"/>
    <property type="match status" value="1"/>
</dbReference>
<feature type="transmembrane region" description="Helical" evidence="12">
    <location>
        <begin position="578"/>
        <end position="599"/>
    </location>
</feature>
<dbReference type="PANTHER" id="PTHR31744:SF216">
    <property type="entry name" value="NAC TRANSCRIPTION FACTOR"/>
    <property type="match status" value="1"/>
</dbReference>
<feature type="domain" description="NAC" evidence="13">
    <location>
        <begin position="17"/>
        <end position="163"/>
    </location>
</feature>
<dbReference type="PROSITE" id="PS51005">
    <property type="entry name" value="NAC"/>
    <property type="match status" value="1"/>
</dbReference>
<sequence length="601" mass="67686">MCFSKIREMAVLSLSSLPLGFRFSPTDQELINHYLRLKINGRDSEVEVIPEVDVCKWEPWDLPGLSVIKNDDPEWYFFSPRDHKYPNGRRSNRATEAGYWKATGKDRSIKSRSSSGMELIGMKKTLVFYRGRAPKGERTGWIMHEYRMSSEQGSFVLCRLFDKDEKSDCSNYDEIEPTGSSPTATKSSEENTASSHALVVQENSQVHVLGEDNQYDSCIPYEVDNREAVEKLTELDPKLKGYSSFFYNEPPLDSKIFSPIEMGIHNDSFFAGNFDEANSEMFQDGIYEQDLYVMGDLLDKVHNSEDYFCEESTSQKISGFESTLCKVAQVQDPQEQCSANKPLEAILGFFPEEYGDGDIDSLWTNLVGFDASSTDSATCPSSNIFNNIDESTYQNQASRSSADLGGTATTIRIRQPTYRLNAEMLEAQGPSSNIFNNIEESTYQNQASRSSADLGGTATTIRIRQPTYRLNAENLVAQGTAPRRIRIQKKLSRRVSFKGRESRHNGKDAENGVSNGAAEVTEHSASDDELLQNKETTQESEIKLRLRSKTKPAALISSEVQDISMMKEASRARYSSRIMIVSVLVMTLPIVFIGAWRYLRL</sequence>
<dbReference type="GO" id="GO:0000976">
    <property type="term" value="F:transcription cis-regulatory region binding"/>
    <property type="evidence" value="ECO:0007669"/>
    <property type="project" value="UniProtKB-ARBA"/>
</dbReference>
<evidence type="ECO:0000256" key="9">
    <source>
        <dbReference type="ARBA" id="ARBA00023163"/>
    </source>
</evidence>
<feature type="compositionally biased region" description="Basic and acidic residues" evidence="11">
    <location>
        <begin position="498"/>
        <end position="510"/>
    </location>
</feature>
<organism evidence="14 15">
    <name type="scientific">Kingdonia uniflora</name>
    <dbReference type="NCBI Taxonomy" id="39325"/>
    <lineage>
        <taxon>Eukaryota</taxon>
        <taxon>Viridiplantae</taxon>
        <taxon>Streptophyta</taxon>
        <taxon>Embryophyta</taxon>
        <taxon>Tracheophyta</taxon>
        <taxon>Spermatophyta</taxon>
        <taxon>Magnoliopsida</taxon>
        <taxon>Ranunculales</taxon>
        <taxon>Circaeasteraceae</taxon>
        <taxon>Kingdonia</taxon>
    </lineage>
</organism>
<keyword evidence="7 12" id="KW-0472">Membrane</keyword>
<evidence type="ECO:0000256" key="8">
    <source>
        <dbReference type="ARBA" id="ARBA00023159"/>
    </source>
</evidence>
<evidence type="ECO:0000256" key="1">
    <source>
        <dbReference type="ARBA" id="ARBA00004123"/>
    </source>
</evidence>
<dbReference type="AlphaFoldDB" id="A0A7J7MPM2"/>
<reference evidence="14 15" key="1">
    <citation type="journal article" date="2020" name="IScience">
        <title>Genome Sequencing of the Endangered Kingdonia uniflora (Circaeasteraceae, Ranunculales) Reveals Potential Mechanisms of Evolutionary Specialization.</title>
        <authorList>
            <person name="Sun Y."/>
            <person name="Deng T."/>
            <person name="Zhang A."/>
            <person name="Moore M.J."/>
            <person name="Landis J.B."/>
            <person name="Lin N."/>
            <person name="Zhang H."/>
            <person name="Zhang X."/>
            <person name="Huang J."/>
            <person name="Zhang X."/>
            <person name="Sun H."/>
            <person name="Wang H."/>
        </authorList>
    </citation>
    <scope>NUCLEOTIDE SEQUENCE [LARGE SCALE GENOMIC DNA]</scope>
    <source>
        <strain evidence="14">TB1705</strain>
        <tissue evidence="14">Leaf</tissue>
    </source>
</reference>
<evidence type="ECO:0000313" key="14">
    <source>
        <dbReference type="EMBL" id="KAF6156740.1"/>
    </source>
</evidence>
<feature type="compositionally biased region" description="Polar residues" evidence="11">
    <location>
        <begin position="178"/>
        <end position="195"/>
    </location>
</feature>
<evidence type="ECO:0000256" key="3">
    <source>
        <dbReference type="ARBA" id="ARBA00022692"/>
    </source>
</evidence>
<keyword evidence="9" id="KW-0804">Transcription</keyword>
<proteinExistence type="predicted"/>
<dbReference type="GO" id="GO:0006355">
    <property type="term" value="P:regulation of DNA-templated transcription"/>
    <property type="evidence" value="ECO:0007669"/>
    <property type="project" value="InterPro"/>
</dbReference>
<evidence type="ECO:0000256" key="11">
    <source>
        <dbReference type="SAM" id="MobiDB-lite"/>
    </source>
</evidence>
<keyword evidence="15" id="KW-1185">Reference proteome</keyword>
<dbReference type="OrthoDB" id="737278at2759"/>
<evidence type="ECO:0000256" key="2">
    <source>
        <dbReference type="ARBA" id="ARBA00004167"/>
    </source>
</evidence>